<evidence type="ECO:0000256" key="11">
    <source>
        <dbReference type="SAM" id="Coils"/>
    </source>
</evidence>
<evidence type="ECO:0000256" key="4">
    <source>
        <dbReference type="ARBA" id="ARBA00022692"/>
    </source>
</evidence>
<feature type="transmembrane region" description="Helical" evidence="12">
    <location>
        <begin position="218"/>
        <end position="243"/>
    </location>
</feature>
<dbReference type="InterPro" id="IPR005821">
    <property type="entry name" value="Ion_trans_dom"/>
</dbReference>
<feature type="transmembrane region" description="Helical" evidence="12">
    <location>
        <begin position="28"/>
        <end position="49"/>
    </location>
</feature>
<feature type="coiled-coil region" evidence="11">
    <location>
        <begin position="254"/>
        <end position="281"/>
    </location>
</feature>
<keyword evidence="6" id="KW-0630">Potassium</keyword>
<evidence type="ECO:0000256" key="8">
    <source>
        <dbReference type="ARBA" id="ARBA00023065"/>
    </source>
</evidence>
<feature type="transmembrane region" description="Helical" evidence="12">
    <location>
        <begin position="157"/>
        <end position="178"/>
    </location>
</feature>
<evidence type="ECO:0000259" key="13">
    <source>
        <dbReference type="Pfam" id="PF00520"/>
    </source>
</evidence>
<keyword evidence="11" id="KW-0175">Coiled coil</keyword>
<sequence>MAGLRGYLHHQLFDGVEPDGRLTWMNRVLVVVIIAAVTAAVLATEPSIAGPWHSVLIAAEVAFGAVFLLEYLARIHAAAEQPGPKSAFAKRMRFILSPLGLIDLLVVATSLFPLFVANAAVLRIVRLLRVLATIKFGRFSKALREVFTAIRDRAEELLVTGALSLVAFLLGATALYFAEHEAQPEAFGSILRALYWSVITLTQVGYGDVVPVTALGKFFASVIAIAGIALVAMPIGIFAAAFSEAMQHHRDLRIEELRRQLEQLDTEDQRIAAKLAALERLSKRD</sequence>
<evidence type="ECO:0000256" key="2">
    <source>
        <dbReference type="ARBA" id="ARBA00022448"/>
    </source>
</evidence>
<dbReference type="Pfam" id="PF00520">
    <property type="entry name" value="Ion_trans"/>
    <property type="match status" value="1"/>
</dbReference>
<accession>A0A6I4ST50</accession>
<proteinExistence type="predicted"/>
<dbReference type="InterPro" id="IPR028325">
    <property type="entry name" value="VG_K_chnl"/>
</dbReference>
<keyword evidence="7 12" id="KW-1133">Transmembrane helix</keyword>
<organism evidence="14 15">
    <name type="scientific">Croceibacterium salegens</name>
    <dbReference type="NCBI Taxonomy" id="1737568"/>
    <lineage>
        <taxon>Bacteria</taxon>
        <taxon>Pseudomonadati</taxon>
        <taxon>Pseudomonadota</taxon>
        <taxon>Alphaproteobacteria</taxon>
        <taxon>Sphingomonadales</taxon>
        <taxon>Erythrobacteraceae</taxon>
        <taxon>Croceibacterium</taxon>
    </lineage>
</organism>
<keyword evidence="5" id="KW-0631">Potassium channel</keyword>
<dbReference type="SUPFAM" id="SSF81324">
    <property type="entry name" value="Voltage-gated potassium channels"/>
    <property type="match status" value="1"/>
</dbReference>
<evidence type="ECO:0000313" key="14">
    <source>
        <dbReference type="EMBL" id="MXO59083.1"/>
    </source>
</evidence>
<feature type="transmembrane region" description="Helical" evidence="12">
    <location>
        <begin position="94"/>
        <end position="116"/>
    </location>
</feature>
<dbReference type="GO" id="GO:0001508">
    <property type="term" value="P:action potential"/>
    <property type="evidence" value="ECO:0007669"/>
    <property type="project" value="TreeGrafter"/>
</dbReference>
<feature type="domain" description="Ion transport" evidence="13">
    <location>
        <begin position="28"/>
        <end position="248"/>
    </location>
</feature>
<dbReference type="PANTHER" id="PTHR11537:SF254">
    <property type="entry name" value="POTASSIUM VOLTAGE-GATED CHANNEL PROTEIN SHAB"/>
    <property type="match status" value="1"/>
</dbReference>
<keyword evidence="3" id="KW-0633">Potassium transport</keyword>
<dbReference type="RefSeq" id="WP_159793196.1">
    <property type="nucleotide sequence ID" value="NZ_WTYM01000032.1"/>
</dbReference>
<evidence type="ECO:0000256" key="12">
    <source>
        <dbReference type="SAM" id="Phobius"/>
    </source>
</evidence>
<dbReference type="GO" id="GO:0005249">
    <property type="term" value="F:voltage-gated potassium channel activity"/>
    <property type="evidence" value="ECO:0007669"/>
    <property type="project" value="InterPro"/>
</dbReference>
<gene>
    <name evidence="14" type="ORF">GRI89_05960</name>
</gene>
<keyword evidence="10" id="KW-0407">Ion channel</keyword>
<evidence type="ECO:0000256" key="1">
    <source>
        <dbReference type="ARBA" id="ARBA00004141"/>
    </source>
</evidence>
<dbReference type="OrthoDB" id="9799090at2"/>
<dbReference type="AlphaFoldDB" id="A0A6I4ST50"/>
<evidence type="ECO:0000256" key="9">
    <source>
        <dbReference type="ARBA" id="ARBA00023136"/>
    </source>
</evidence>
<keyword evidence="4 12" id="KW-0812">Transmembrane</keyword>
<evidence type="ECO:0000256" key="3">
    <source>
        <dbReference type="ARBA" id="ARBA00022538"/>
    </source>
</evidence>
<comment type="subcellular location">
    <subcellularLocation>
        <location evidence="1">Membrane</location>
        <topology evidence="1">Multi-pass membrane protein</topology>
    </subcellularLocation>
</comment>
<feature type="transmembrane region" description="Helical" evidence="12">
    <location>
        <begin position="55"/>
        <end position="73"/>
    </location>
</feature>
<keyword evidence="2" id="KW-0813">Transport</keyword>
<dbReference type="EMBL" id="WTYM01000032">
    <property type="protein sequence ID" value="MXO59083.1"/>
    <property type="molecule type" value="Genomic_DNA"/>
</dbReference>
<evidence type="ECO:0000256" key="5">
    <source>
        <dbReference type="ARBA" id="ARBA00022826"/>
    </source>
</evidence>
<dbReference type="GO" id="GO:0008076">
    <property type="term" value="C:voltage-gated potassium channel complex"/>
    <property type="evidence" value="ECO:0007669"/>
    <property type="project" value="InterPro"/>
</dbReference>
<dbReference type="PANTHER" id="PTHR11537">
    <property type="entry name" value="VOLTAGE-GATED POTASSIUM CHANNEL"/>
    <property type="match status" value="1"/>
</dbReference>
<dbReference type="Gene3D" id="1.10.287.70">
    <property type="match status" value="1"/>
</dbReference>
<protein>
    <submittedName>
        <fullName evidence="14">Ion transporter</fullName>
    </submittedName>
</protein>
<evidence type="ECO:0000256" key="7">
    <source>
        <dbReference type="ARBA" id="ARBA00022989"/>
    </source>
</evidence>
<keyword evidence="9 12" id="KW-0472">Membrane</keyword>
<keyword evidence="8" id="KW-0406">Ion transport</keyword>
<evidence type="ECO:0000256" key="6">
    <source>
        <dbReference type="ARBA" id="ARBA00022958"/>
    </source>
</evidence>
<feature type="transmembrane region" description="Helical" evidence="12">
    <location>
        <begin position="190"/>
        <end position="206"/>
    </location>
</feature>
<name>A0A6I4ST50_9SPHN</name>
<evidence type="ECO:0000313" key="15">
    <source>
        <dbReference type="Proteomes" id="UP000433652"/>
    </source>
</evidence>
<reference evidence="14 15" key="1">
    <citation type="submission" date="2019-12" db="EMBL/GenBank/DDBJ databases">
        <title>Genomic-based taxomic classification of the family Erythrobacteraceae.</title>
        <authorList>
            <person name="Xu L."/>
        </authorList>
    </citation>
    <scope>NUCLEOTIDE SEQUENCE [LARGE SCALE GENOMIC DNA]</scope>
    <source>
        <strain evidence="14 15">MCCC 1K01500</strain>
    </source>
</reference>
<keyword evidence="15" id="KW-1185">Reference proteome</keyword>
<comment type="caution">
    <text evidence="14">The sequence shown here is derived from an EMBL/GenBank/DDBJ whole genome shotgun (WGS) entry which is preliminary data.</text>
</comment>
<dbReference type="PRINTS" id="PR00169">
    <property type="entry name" value="KCHANNEL"/>
</dbReference>
<evidence type="ECO:0000256" key="10">
    <source>
        <dbReference type="ARBA" id="ARBA00023303"/>
    </source>
</evidence>
<dbReference type="Proteomes" id="UP000433652">
    <property type="component" value="Unassembled WGS sequence"/>
</dbReference>